<feature type="domain" description="Solute-binding protein family 5" evidence="4">
    <location>
        <begin position="108"/>
        <end position="519"/>
    </location>
</feature>
<dbReference type="PANTHER" id="PTHR30290">
    <property type="entry name" value="PERIPLASMIC BINDING COMPONENT OF ABC TRANSPORTER"/>
    <property type="match status" value="1"/>
</dbReference>
<dbReference type="InterPro" id="IPR039424">
    <property type="entry name" value="SBP_5"/>
</dbReference>
<dbReference type="Gene3D" id="3.10.105.10">
    <property type="entry name" value="Dipeptide-binding Protein, Domain 3"/>
    <property type="match status" value="1"/>
</dbReference>
<dbReference type="RefSeq" id="WP_097071176.1">
    <property type="nucleotide sequence ID" value="NZ_OBMT01000016.1"/>
</dbReference>
<dbReference type="GO" id="GO:0015833">
    <property type="term" value="P:peptide transport"/>
    <property type="evidence" value="ECO:0007669"/>
    <property type="project" value="TreeGrafter"/>
</dbReference>
<dbReference type="PANTHER" id="PTHR30290:SF62">
    <property type="entry name" value="OLIGOPEPTIDE ABC TRANSPORTER, PERIPLASMIC OLIGOPEPTIDE-BINDING PROTEIN"/>
    <property type="match status" value="1"/>
</dbReference>
<comment type="subcellular location">
    <subcellularLocation>
        <location evidence="1">Periplasm</location>
    </subcellularLocation>
</comment>
<reference evidence="6" key="1">
    <citation type="submission" date="2017-08" db="EMBL/GenBank/DDBJ databases">
        <authorList>
            <person name="Varghese N."/>
            <person name="Submissions S."/>
        </authorList>
    </citation>
    <scope>NUCLEOTIDE SEQUENCE [LARGE SCALE GENOMIC DNA]</scope>
    <source>
        <strain evidence="6">JA276</strain>
    </source>
</reference>
<dbReference type="Pfam" id="PF00496">
    <property type="entry name" value="SBP_bac_5"/>
    <property type="match status" value="1"/>
</dbReference>
<gene>
    <name evidence="5" type="ORF">SAMN05877831_11634</name>
</gene>
<dbReference type="CDD" id="cd08500">
    <property type="entry name" value="PBP2_NikA_DppA_OppA_like_4"/>
    <property type="match status" value="1"/>
</dbReference>
<evidence type="ECO:0000256" key="3">
    <source>
        <dbReference type="SAM" id="MobiDB-lite"/>
    </source>
</evidence>
<dbReference type="Gene3D" id="3.40.190.10">
    <property type="entry name" value="Periplasmic binding protein-like II"/>
    <property type="match status" value="1"/>
</dbReference>
<comment type="similarity">
    <text evidence="2">Belongs to the bacterial solute-binding protein 5 family.</text>
</comment>
<dbReference type="EMBL" id="OBMT01000016">
    <property type="protein sequence ID" value="SOC18256.1"/>
    <property type="molecule type" value="Genomic_DNA"/>
</dbReference>
<accession>A0A285TEM2</accession>
<sequence>MKNRGFSGRPIGRREALGMIAAGTTLAPSLAEAFVSAPYFATQETMGALPPVAARLPDVPRVIDLAAMGRTPGQCGGTLRMVIGGQRDVRYMPILGYARLLAYTPELELVPDLLRDWEVEGDRIFTLHLRPGHRWSDGHPFTAEDFRYCWEDVIGHPDLGGMPPEMLLDGRGPSFEILDDVTVRYSWHAPLPEFPARLAEPVPLRLFLPAHYLKAFHARYTPMPRLEQLAKHWRVDDWSSLHQKVSRSSRPENPDLPTLEPWRPRTSPPSEQFVFERNAYFHRVDSAGVQLPYIDRFELDVSSYDILPAKVATGESDLQATGLEFSDYTLVKEAEARFPIKVALWTRSQGSRVALMPNLNCLDPVWNALWRDVTVRRALSLAIDRDEINQVLFFGLATPSQNTILPESVLYQPHYASAWANHDPDQANALLDRTLLGLRHRDGFRRMPDGKMAGLMIETAGESSLQTDVLEMIRDHFRAVGLAVWTRNSQRELFRSRALAGMTVMSVWNGLDNALPTPEMPPYELAPTAEDQLNWPRWGAHYVSQGRQGIAPDMPEALMLLRLLDRWRGSTSQDERTEIWHQMLALHADQVFSIGTINAVPQPVVRSARLRNLPETGLIGYVPTSILGVYMPDTFWLDDTDGKEG</sequence>
<keyword evidence="6" id="KW-1185">Reference proteome</keyword>
<evidence type="ECO:0000313" key="5">
    <source>
        <dbReference type="EMBL" id="SOC18256.1"/>
    </source>
</evidence>
<evidence type="ECO:0000256" key="1">
    <source>
        <dbReference type="ARBA" id="ARBA00004418"/>
    </source>
</evidence>
<evidence type="ECO:0000256" key="2">
    <source>
        <dbReference type="ARBA" id="ARBA00005695"/>
    </source>
</evidence>
<feature type="region of interest" description="Disordered" evidence="3">
    <location>
        <begin position="244"/>
        <end position="267"/>
    </location>
</feature>
<name>A0A285TEM2_9RHOB</name>
<dbReference type="OrthoDB" id="9803988at2"/>
<dbReference type="AlphaFoldDB" id="A0A285TEM2"/>
<dbReference type="InterPro" id="IPR000914">
    <property type="entry name" value="SBP_5_dom"/>
</dbReference>
<protein>
    <submittedName>
        <fullName evidence="5">Peptide/nickel transport system substrate-binding protein</fullName>
    </submittedName>
</protein>
<dbReference type="GO" id="GO:1904680">
    <property type="term" value="F:peptide transmembrane transporter activity"/>
    <property type="evidence" value="ECO:0007669"/>
    <property type="project" value="TreeGrafter"/>
</dbReference>
<proteinExistence type="inferred from homology"/>
<evidence type="ECO:0000259" key="4">
    <source>
        <dbReference type="Pfam" id="PF00496"/>
    </source>
</evidence>
<evidence type="ECO:0000313" key="6">
    <source>
        <dbReference type="Proteomes" id="UP000219111"/>
    </source>
</evidence>
<dbReference type="Proteomes" id="UP000219111">
    <property type="component" value="Unassembled WGS sequence"/>
</dbReference>
<organism evidence="5 6">
    <name type="scientific">Rhodobacter maris</name>
    <dbReference type="NCBI Taxonomy" id="446682"/>
    <lineage>
        <taxon>Bacteria</taxon>
        <taxon>Pseudomonadati</taxon>
        <taxon>Pseudomonadota</taxon>
        <taxon>Alphaproteobacteria</taxon>
        <taxon>Rhodobacterales</taxon>
        <taxon>Rhodobacter group</taxon>
        <taxon>Rhodobacter</taxon>
    </lineage>
</organism>
<dbReference type="SUPFAM" id="SSF53850">
    <property type="entry name" value="Periplasmic binding protein-like II"/>
    <property type="match status" value="1"/>
</dbReference>